<dbReference type="InterPro" id="IPR000436">
    <property type="entry name" value="Sushi_SCR_CCP_dom"/>
</dbReference>
<reference evidence="11" key="2">
    <citation type="journal article" date="2007" name="PLoS Biol.">
        <title>Survey sequencing and comparative analysis of the elephant shark (Callorhinchus milii) genome.</title>
        <authorList>
            <person name="Venkatesh B."/>
            <person name="Kirkness E.F."/>
            <person name="Loh Y.H."/>
            <person name="Halpern A.L."/>
            <person name="Lee A.P."/>
            <person name="Johnson J."/>
            <person name="Dandona N."/>
            <person name="Viswanathan L.D."/>
            <person name="Tay A."/>
            <person name="Venter J.C."/>
            <person name="Strausberg R.L."/>
            <person name="Brenner S."/>
        </authorList>
    </citation>
    <scope>NUCLEOTIDE SEQUENCE [LARGE SCALE GENOMIC DNA]</scope>
</reference>
<feature type="disulfide bond" evidence="7">
    <location>
        <begin position="38"/>
        <end position="65"/>
    </location>
</feature>
<evidence type="ECO:0000256" key="4">
    <source>
        <dbReference type="ARBA" id="ARBA00023136"/>
    </source>
</evidence>
<proteinExistence type="predicted"/>
<feature type="domain" description="Sushi" evidence="9">
    <location>
        <begin position="10"/>
        <end position="67"/>
    </location>
</feature>
<evidence type="ECO:0000256" key="3">
    <source>
        <dbReference type="ARBA" id="ARBA00022737"/>
    </source>
</evidence>
<keyword evidence="5 7" id="KW-1015">Disulfide bond</keyword>
<dbReference type="Proteomes" id="UP000314986">
    <property type="component" value="Unassembled WGS sequence"/>
</dbReference>
<reference evidence="10" key="5">
    <citation type="submission" date="2025-09" db="UniProtKB">
        <authorList>
            <consortium name="Ensembl"/>
        </authorList>
    </citation>
    <scope>IDENTIFICATION</scope>
</reference>
<dbReference type="InterPro" id="IPR051277">
    <property type="entry name" value="SEZ6_CSMD_C4BPB_Regulators"/>
</dbReference>
<name>A0A4W3JHR7_CALMI</name>
<keyword evidence="6" id="KW-0325">Glycoprotein</keyword>
<dbReference type="AlphaFoldDB" id="A0A4W3JHR7"/>
<keyword evidence="11" id="KW-1185">Reference proteome</keyword>
<dbReference type="SUPFAM" id="SSF57535">
    <property type="entry name" value="Complement control module/SCR domain"/>
    <property type="match status" value="2"/>
</dbReference>
<organism evidence="10 11">
    <name type="scientific">Callorhinchus milii</name>
    <name type="common">Ghost shark</name>
    <dbReference type="NCBI Taxonomy" id="7868"/>
    <lineage>
        <taxon>Eukaryota</taxon>
        <taxon>Metazoa</taxon>
        <taxon>Chordata</taxon>
        <taxon>Craniata</taxon>
        <taxon>Vertebrata</taxon>
        <taxon>Chondrichthyes</taxon>
        <taxon>Holocephali</taxon>
        <taxon>Chimaeriformes</taxon>
        <taxon>Callorhinchidae</taxon>
        <taxon>Callorhinchus</taxon>
    </lineage>
</organism>
<dbReference type="STRING" id="7868.ENSCMIP00000038976"/>
<evidence type="ECO:0000256" key="1">
    <source>
        <dbReference type="ARBA" id="ARBA00004370"/>
    </source>
</evidence>
<feature type="region of interest" description="Disordered" evidence="8">
    <location>
        <begin position="1"/>
        <end position="24"/>
    </location>
</feature>
<feature type="domain" description="Sushi" evidence="9">
    <location>
        <begin position="68"/>
        <end position="121"/>
    </location>
</feature>
<dbReference type="PANTHER" id="PTHR45656:SF4">
    <property type="entry name" value="PROTEIN CBR-CLEC-78"/>
    <property type="match status" value="1"/>
</dbReference>
<dbReference type="Pfam" id="PF00084">
    <property type="entry name" value="Sushi"/>
    <property type="match status" value="2"/>
</dbReference>
<dbReference type="InterPro" id="IPR035976">
    <property type="entry name" value="Sushi/SCR/CCP_sf"/>
</dbReference>
<protein>
    <recommendedName>
        <fullName evidence="9">Sushi domain-containing protein</fullName>
    </recommendedName>
</protein>
<keyword evidence="3" id="KW-0677">Repeat</keyword>
<evidence type="ECO:0000256" key="5">
    <source>
        <dbReference type="ARBA" id="ARBA00023157"/>
    </source>
</evidence>
<evidence type="ECO:0000313" key="11">
    <source>
        <dbReference type="Proteomes" id="UP000314986"/>
    </source>
</evidence>
<evidence type="ECO:0000256" key="7">
    <source>
        <dbReference type="PROSITE-ProRule" id="PRU00302"/>
    </source>
</evidence>
<dbReference type="Ensembl" id="ENSCMIT00000039534.1">
    <property type="protein sequence ID" value="ENSCMIP00000038976.1"/>
    <property type="gene ID" value="ENSCMIG00000016353.1"/>
</dbReference>
<dbReference type="GO" id="GO:0016020">
    <property type="term" value="C:membrane"/>
    <property type="evidence" value="ECO:0007669"/>
    <property type="project" value="UniProtKB-SubCell"/>
</dbReference>
<comment type="subcellular location">
    <subcellularLocation>
        <location evidence="1">Membrane</location>
    </subcellularLocation>
</comment>
<reference evidence="10" key="4">
    <citation type="submission" date="2025-08" db="UniProtKB">
        <authorList>
            <consortium name="Ensembl"/>
        </authorList>
    </citation>
    <scope>IDENTIFICATION</scope>
</reference>
<reference evidence="11" key="3">
    <citation type="journal article" date="2014" name="Nature">
        <title>Elephant shark genome provides unique insights into gnathostome evolution.</title>
        <authorList>
            <consortium name="International Elephant Shark Genome Sequencing Consortium"/>
            <person name="Venkatesh B."/>
            <person name="Lee A.P."/>
            <person name="Ravi V."/>
            <person name="Maurya A.K."/>
            <person name="Lian M.M."/>
            <person name="Swann J.B."/>
            <person name="Ohta Y."/>
            <person name="Flajnik M.F."/>
            <person name="Sutoh Y."/>
            <person name="Kasahara M."/>
            <person name="Hoon S."/>
            <person name="Gangu V."/>
            <person name="Roy S.W."/>
            <person name="Irimia M."/>
            <person name="Korzh V."/>
            <person name="Kondrychyn I."/>
            <person name="Lim Z.W."/>
            <person name="Tay B.H."/>
            <person name="Tohari S."/>
            <person name="Kong K.W."/>
            <person name="Ho S."/>
            <person name="Lorente-Galdos B."/>
            <person name="Quilez J."/>
            <person name="Marques-Bonet T."/>
            <person name="Raney B.J."/>
            <person name="Ingham P.W."/>
            <person name="Tay A."/>
            <person name="Hillier L.W."/>
            <person name="Minx P."/>
            <person name="Boehm T."/>
            <person name="Wilson R.K."/>
            <person name="Brenner S."/>
            <person name="Warren W.C."/>
        </authorList>
    </citation>
    <scope>NUCLEOTIDE SEQUENCE [LARGE SCALE GENOMIC DNA]</scope>
</reference>
<dbReference type="PANTHER" id="PTHR45656">
    <property type="entry name" value="PROTEIN CBR-CLEC-78"/>
    <property type="match status" value="1"/>
</dbReference>
<evidence type="ECO:0000256" key="2">
    <source>
        <dbReference type="ARBA" id="ARBA00022729"/>
    </source>
</evidence>
<keyword evidence="4" id="KW-0472">Membrane</keyword>
<comment type="caution">
    <text evidence="7">Lacks conserved residue(s) required for the propagation of feature annotation.</text>
</comment>
<evidence type="ECO:0000259" key="9">
    <source>
        <dbReference type="PROSITE" id="PS50923"/>
    </source>
</evidence>
<keyword evidence="2" id="KW-0732">Signal</keyword>
<reference evidence="11" key="1">
    <citation type="journal article" date="2006" name="Science">
        <title>Ancient noncoding elements conserved in the human genome.</title>
        <authorList>
            <person name="Venkatesh B."/>
            <person name="Kirkness E.F."/>
            <person name="Loh Y.H."/>
            <person name="Halpern A.L."/>
            <person name="Lee A.P."/>
            <person name="Johnson J."/>
            <person name="Dandona N."/>
            <person name="Viswanathan L.D."/>
            <person name="Tay A."/>
            <person name="Venter J.C."/>
            <person name="Strausberg R.L."/>
            <person name="Brenner S."/>
        </authorList>
    </citation>
    <scope>NUCLEOTIDE SEQUENCE [LARGE SCALE GENOMIC DNA]</scope>
</reference>
<dbReference type="PROSITE" id="PS50923">
    <property type="entry name" value="SUSHI"/>
    <property type="match status" value="2"/>
</dbReference>
<keyword evidence="7" id="KW-0768">Sushi</keyword>
<sequence>YACSTGDSPGTCGDPGIPSHGSRLGNEFKTKNLLRFTCEAGYNLQESSERTCQSNGSWSGVQPVCKAVSCGNPGSPTNGRIVFSDGIVFSSSISYTCWEGYKTSGLITRHCTANGTWTGSA</sequence>
<dbReference type="GeneTree" id="ENSGT00940000155701"/>
<dbReference type="Gene3D" id="2.10.70.10">
    <property type="entry name" value="Complement Module, domain 1"/>
    <property type="match status" value="2"/>
</dbReference>
<dbReference type="CDD" id="cd00033">
    <property type="entry name" value="CCP"/>
    <property type="match status" value="2"/>
</dbReference>
<evidence type="ECO:0000256" key="6">
    <source>
        <dbReference type="ARBA" id="ARBA00023180"/>
    </source>
</evidence>
<evidence type="ECO:0000313" key="10">
    <source>
        <dbReference type="Ensembl" id="ENSCMIP00000038976.1"/>
    </source>
</evidence>
<accession>A0A4W3JHR7</accession>
<dbReference type="OMA" id="SISYTCW"/>
<dbReference type="FunFam" id="2.10.70.10:FF:000011">
    <property type="entry name" value="CUB and sushi domain-containing protein 3 isoform A"/>
    <property type="match status" value="1"/>
</dbReference>
<dbReference type="InParanoid" id="A0A4W3JHR7"/>
<dbReference type="SMART" id="SM00032">
    <property type="entry name" value="CCP"/>
    <property type="match status" value="2"/>
</dbReference>
<evidence type="ECO:0000256" key="8">
    <source>
        <dbReference type="SAM" id="MobiDB-lite"/>
    </source>
</evidence>